<organism evidence="2 3">
    <name type="scientific">Setaria italica</name>
    <name type="common">Foxtail millet</name>
    <name type="synonym">Panicum italicum</name>
    <dbReference type="NCBI Taxonomy" id="4555"/>
    <lineage>
        <taxon>Eukaryota</taxon>
        <taxon>Viridiplantae</taxon>
        <taxon>Streptophyta</taxon>
        <taxon>Embryophyta</taxon>
        <taxon>Tracheophyta</taxon>
        <taxon>Spermatophyta</taxon>
        <taxon>Magnoliopsida</taxon>
        <taxon>Liliopsida</taxon>
        <taxon>Poales</taxon>
        <taxon>Poaceae</taxon>
        <taxon>PACMAD clade</taxon>
        <taxon>Panicoideae</taxon>
        <taxon>Panicodae</taxon>
        <taxon>Paniceae</taxon>
        <taxon>Cenchrinae</taxon>
        <taxon>Setaria</taxon>
    </lineage>
</organism>
<reference evidence="1" key="2">
    <citation type="submission" date="2015-07" db="EMBL/GenBank/DDBJ databases">
        <authorList>
            <person name="Noorani M."/>
        </authorList>
    </citation>
    <scope>NUCLEOTIDE SEQUENCE</scope>
    <source>
        <strain evidence="1">Yugu1</strain>
    </source>
</reference>
<evidence type="ECO:0000313" key="1">
    <source>
        <dbReference type="EMBL" id="RCV28909.1"/>
    </source>
</evidence>
<dbReference type="HOGENOM" id="CLU_1743690_0_0_1"/>
<protein>
    <submittedName>
        <fullName evidence="1 2">Uncharacterized protein</fullName>
    </submittedName>
</protein>
<evidence type="ECO:0000313" key="3">
    <source>
        <dbReference type="Proteomes" id="UP000004995"/>
    </source>
</evidence>
<reference evidence="1 3" key="1">
    <citation type="journal article" date="2012" name="Nat. Biotechnol.">
        <title>Reference genome sequence of the model plant Setaria.</title>
        <authorList>
            <person name="Bennetzen J.L."/>
            <person name="Schmutz J."/>
            <person name="Wang H."/>
            <person name="Percifield R."/>
            <person name="Hawkins J."/>
            <person name="Pontaroli A.C."/>
            <person name="Estep M."/>
            <person name="Feng L."/>
            <person name="Vaughn J.N."/>
            <person name="Grimwood J."/>
            <person name="Jenkins J."/>
            <person name="Barry K."/>
            <person name="Lindquist E."/>
            <person name="Hellsten U."/>
            <person name="Deshpande S."/>
            <person name="Wang X."/>
            <person name="Wu X."/>
            <person name="Mitros T."/>
            <person name="Triplett J."/>
            <person name="Yang X."/>
            <person name="Ye C.Y."/>
            <person name="Mauro-Herrera M."/>
            <person name="Wang L."/>
            <person name="Li P."/>
            <person name="Sharma M."/>
            <person name="Sharma R."/>
            <person name="Ronald P.C."/>
            <person name="Panaud O."/>
            <person name="Kellogg E.A."/>
            <person name="Brutnell T.P."/>
            <person name="Doust A.N."/>
            <person name="Tuskan G.A."/>
            <person name="Rokhsar D."/>
            <person name="Devos K.M."/>
        </authorList>
    </citation>
    <scope>NUCLEOTIDE SEQUENCE [LARGE SCALE GENOMIC DNA]</scope>
    <source>
        <strain evidence="3">cv. Yugu1</strain>
        <strain evidence="1">Yugu1</strain>
    </source>
</reference>
<keyword evidence="3" id="KW-1185">Reference proteome</keyword>
<dbReference type="EMBL" id="CM003532">
    <property type="protein sequence ID" value="RCV28909.1"/>
    <property type="molecule type" value="Genomic_DNA"/>
</dbReference>
<dbReference type="Gramene" id="KQL08467">
    <property type="protein sequence ID" value="KQL08467"/>
    <property type="gene ID" value="SETIT_003236mg"/>
</dbReference>
<proteinExistence type="predicted"/>
<dbReference type="OMA" id="YSIDIAW"/>
<accession>K3XMW3</accession>
<reference evidence="2" key="3">
    <citation type="submission" date="2018-08" db="UniProtKB">
        <authorList>
            <consortium name="EnsemblPlants"/>
        </authorList>
    </citation>
    <scope>IDENTIFICATION</scope>
    <source>
        <strain evidence="2">Yugu1</strain>
    </source>
</reference>
<dbReference type="Proteomes" id="UP000004995">
    <property type="component" value="Unassembled WGS sequence"/>
</dbReference>
<evidence type="ECO:0000313" key="2">
    <source>
        <dbReference type="EnsemblPlants" id="KQL08467"/>
    </source>
</evidence>
<sequence length="150" mass="17082">MTIYQCCSAMPLRYCQWCAWRMSQHQGTTWRYPYAPGYPCHYHHRAQASSSSCQESFASAALESSAGSGAAQLPWYSIDIAWVIEQLTKLQATRGYQVAHLVTQLLNFTGVIEKSKSDYGNDWFFRLADNVKEILTLAYGIIRVWMNIPA</sequence>
<name>K3XMW3_SETIT</name>
<dbReference type="AlphaFoldDB" id="K3XMW3"/>
<dbReference type="EMBL" id="AGNK02003445">
    <property type="status" value="NOT_ANNOTATED_CDS"/>
    <property type="molecule type" value="Genomic_DNA"/>
</dbReference>
<dbReference type="EnsemblPlants" id="KQL08467">
    <property type="protein sequence ID" value="KQL08467"/>
    <property type="gene ID" value="SETIT_003236mg"/>
</dbReference>
<gene>
    <name evidence="1" type="ORF">SETIT_5G440200v2</name>
</gene>